<keyword evidence="2" id="KW-1133">Transmembrane helix</keyword>
<feature type="transmembrane region" description="Helical" evidence="2">
    <location>
        <begin position="12"/>
        <end position="42"/>
    </location>
</feature>
<sequence length="92" mass="10606">MKGFLVFIGLIIINGVLILFVNFGGLLLIDLAFIMTLLVLMYDNQKIILRKLNRKKDTPEQKSLLAQRETAEQNFDQNDLPSIDEVKELNER</sequence>
<dbReference type="EMBL" id="CP127162">
    <property type="protein sequence ID" value="WIV20232.1"/>
    <property type="molecule type" value="Genomic_DNA"/>
</dbReference>
<evidence type="ECO:0000256" key="2">
    <source>
        <dbReference type="SAM" id="Phobius"/>
    </source>
</evidence>
<dbReference type="RefSeq" id="WP_285746983.1">
    <property type="nucleotide sequence ID" value="NZ_CP127162.1"/>
</dbReference>
<organism evidence="3 4">
    <name type="scientific">Paenibacillus polygoni</name>
    <dbReference type="NCBI Taxonomy" id="3050112"/>
    <lineage>
        <taxon>Bacteria</taxon>
        <taxon>Bacillati</taxon>
        <taxon>Bacillota</taxon>
        <taxon>Bacilli</taxon>
        <taxon>Bacillales</taxon>
        <taxon>Paenibacillaceae</taxon>
        <taxon>Paenibacillus</taxon>
    </lineage>
</organism>
<name>A0ABY8X6Y4_9BACL</name>
<evidence type="ECO:0000313" key="3">
    <source>
        <dbReference type="EMBL" id="WIV20232.1"/>
    </source>
</evidence>
<proteinExistence type="predicted"/>
<evidence type="ECO:0000313" key="4">
    <source>
        <dbReference type="Proteomes" id="UP001236415"/>
    </source>
</evidence>
<keyword evidence="2" id="KW-0472">Membrane</keyword>
<protein>
    <submittedName>
        <fullName evidence="3">Uncharacterized protein</fullName>
    </submittedName>
</protein>
<evidence type="ECO:0000256" key="1">
    <source>
        <dbReference type="SAM" id="MobiDB-lite"/>
    </source>
</evidence>
<gene>
    <name evidence="3" type="ORF">QPK24_05910</name>
</gene>
<keyword evidence="2" id="KW-0812">Transmembrane</keyword>
<accession>A0ABY8X6Y4</accession>
<feature type="region of interest" description="Disordered" evidence="1">
    <location>
        <begin position="68"/>
        <end position="92"/>
    </location>
</feature>
<dbReference type="Proteomes" id="UP001236415">
    <property type="component" value="Chromosome"/>
</dbReference>
<reference evidence="3 4" key="1">
    <citation type="submission" date="2023-06" db="EMBL/GenBank/DDBJ databases">
        <title>Paenibacillus polygonum sp. nov., an endophytic bacterium, isolated from Polygonum lapathifolium L. in Nanji Wetland National Nature Reserve, South of Poyang Lake, Jiangxi Province, China.</title>
        <authorList>
            <person name="Yu Z."/>
        </authorList>
    </citation>
    <scope>NUCLEOTIDE SEQUENCE [LARGE SCALE GENOMIC DNA]</scope>
    <source>
        <strain evidence="3 4">C31</strain>
    </source>
</reference>
<keyword evidence="4" id="KW-1185">Reference proteome</keyword>